<evidence type="ECO:0000256" key="2">
    <source>
        <dbReference type="ARBA" id="ARBA00023002"/>
    </source>
</evidence>
<dbReference type="Gene3D" id="3.40.50.720">
    <property type="entry name" value="NAD(P)-binding Rossmann-like Domain"/>
    <property type="match status" value="1"/>
</dbReference>
<dbReference type="Pfam" id="PF08240">
    <property type="entry name" value="ADH_N"/>
    <property type="match status" value="1"/>
</dbReference>
<dbReference type="InterPro" id="IPR013149">
    <property type="entry name" value="ADH-like_C"/>
</dbReference>
<dbReference type="SUPFAM" id="SSF50129">
    <property type="entry name" value="GroES-like"/>
    <property type="match status" value="1"/>
</dbReference>
<sequence length="409" mass="43220">MLAISVGVRPARGHGRVHLPMEAEHEADPHDSGNDMKKPHTTPETFLGVGYTRDRAGLPLEAVRVPVPRPVADQVLIRVAASSLNPLEYKLAELNFMGRTPPVILGFDLAGVVVDVGHDVTRVAVGDEVAAMADLNGDGGWAATPGSGGAYAVARQFLTARKPPSLSFRDAAALPMCFLSAFAGLYEAVHDGDTIYIPGGGGGVGHLAVQMAVRAFGARMVISSGGRPESITLARRSGAQFVFDYKRDDIAAEIAELTDGRGVDLVFDATYSEQSFAETAKTVRRGGRWIVLGVGPGKTTRLAETSSPVDAILVEREAEHVNVNLLRYFSEPGIADSAARDLFERGMNQAMEWAREGLVIPHVGQTIDSTVEAINTGLRSLKAGTSALGKIAVTVDPSCARKSDGRSAG</sequence>
<feature type="compositionally biased region" description="Basic and acidic residues" evidence="3">
    <location>
        <begin position="21"/>
        <end position="38"/>
    </location>
</feature>
<dbReference type="InterPro" id="IPR036291">
    <property type="entry name" value="NAD(P)-bd_dom_sf"/>
</dbReference>
<dbReference type="InterPro" id="IPR020843">
    <property type="entry name" value="ER"/>
</dbReference>
<organism evidence="5 6">
    <name type="scientific">Sphaerisporangium corydalis</name>
    <dbReference type="NCBI Taxonomy" id="1441875"/>
    <lineage>
        <taxon>Bacteria</taxon>
        <taxon>Bacillati</taxon>
        <taxon>Actinomycetota</taxon>
        <taxon>Actinomycetes</taxon>
        <taxon>Streptosporangiales</taxon>
        <taxon>Streptosporangiaceae</taxon>
        <taxon>Sphaerisporangium</taxon>
    </lineage>
</organism>
<keyword evidence="1" id="KW-0521">NADP</keyword>
<dbReference type="SUPFAM" id="SSF51735">
    <property type="entry name" value="NAD(P)-binding Rossmann-fold domains"/>
    <property type="match status" value="1"/>
</dbReference>
<evidence type="ECO:0000256" key="1">
    <source>
        <dbReference type="ARBA" id="ARBA00022857"/>
    </source>
</evidence>
<evidence type="ECO:0000256" key="3">
    <source>
        <dbReference type="SAM" id="MobiDB-lite"/>
    </source>
</evidence>
<dbReference type="InterPro" id="IPR013154">
    <property type="entry name" value="ADH-like_N"/>
</dbReference>
<comment type="caution">
    <text evidence="5">The sequence shown here is derived from an EMBL/GenBank/DDBJ whole genome shotgun (WGS) entry which is preliminary data.</text>
</comment>
<proteinExistence type="predicted"/>
<dbReference type="Gene3D" id="3.90.180.10">
    <property type="entry name" value="Medium-chain alcohol dehydrogenases, catalytic domain"/>
    <property type="match status" value="1"/>
</dbReference>
<dbReference type="PANTHER" id="PTHR48106:SF17">
    <property type="entry name" value="ENOYL REDUCTASE (ER) DOMAIN-CONTAINING PROTEIN"/>
    <property type="match status" value="1"/>
</dbReference>
<feature type="region of interest" description="Disordered" evidence="3">
    <location>
        <begin position="21"/>
        <end position="43"/>
    </location>
</feature>
<protein>
    <submittedName>
        <fullName evidence="5">Zinc-binding alcohol dehydrogenase family protein</fullName>
    </submittedName>
</protein>
<dbReference type="RefSeq" id="WP_262850072.1">
    <property type="nucleotide sequence ID" value="NZ_JANZYP010000096.1"/>
</dbReference>
<dbReference type="InterPro" id="IPR011032">
    <property type="entry name" value="GroES-like_sf"/>
</dbReference>
<dbReference type="Pfam" id="PF00107">
    <property type="entry name" value="ADH_zinc_N"/>
    <property type="match status" value="1"/>
</dbReference>
<dbReference type="EMBL" id="JBHSFN010000008">
    <property type="protein sequence ID" value="MFC4587345.1"/>
    <property type="molecule type" value="Genomic_DNA"/>
</dbReference>
<evidence type="ECO:0000313" key="5">
    <source>
        <dbReference type="EMBL" id="MFC4587345.1"/>
    </source>
</evidence>
<reference evidence="6" key="1">
    <citation type="journal article" date="2019" name="Int. J. Syst. Evol. Microbiol.">
        <title>The Global Catalogue of Microorganisms (GCM) 10K type strain sequencing project: providing services to taxonomists for standard genome sequencing and annotation.</title>
        <authorList>
            <consortium name="The Broad Institute Genomics Platform"/>
            <consortium name="The Broad Institute Genome Sequencing Center for Infectious Disease"/>
            <person name="Wu L."/>
            <person name="Ma J."/>
        </authorList>
    </citation>
    <scope>NUCLEOTIDE SEQUENCE [LARGE SCALE GENOMIC DNA]</scope>
    <source>
        <strain evidence="6">CCUG 49560</strain>
    </source>
</reference>
<gene>
    <name evidence="5" type="ORF">ACFO8L_14725</name>
</gene>
<feature type="domain" description="Enoyl reductase (ER)" evidence="4">
    <location>
        <begin position="57"/>
        <end position="393"/>
    </location>
</feature>
<evidence type="ECO:0000259" key="4">
    <source>
        <dbReference type="SMART" id="SM00829"/>
    </source>
</evidence>
<accession>A0ABV9EG94</accession>
<evidence type="ECO:0000313" key="6">
    <source>
        <dbReference type="Proteomes" id="UP001595891"/>
    </source>
</evidence>
<name>A0ABV9EG94_9ACTN</name>
<keyword evidence="6" id="KW-1185">Reference proteome</keyword>
<dbReference type="PANTHER" id="PTHR48106">
    <property type="entry name" value="QUINONE OXIDOREDUCTASE PIG3-RELATED"/>
    <property type="match status" value="1"/>
</dbReference>
<dbReference type="Proteomes" id="UP001595891">
    <property type="component" value="Unassembled WGS sequence"/>
</dbReference>
<keyword evidence="2" id="KW-0560">Oxidoreductase</keyword>
<dbReference type="SMART" id="SM00829">
    <property type="entry name" value="PKS_ER"/>
    <property type="match status" value="1"/>
</dbReference>